<feature type="domain" description="J" evidence="5">
    <location>
        <begin position="449"/>
        <end position="519"/>
    </location>
</feature>
<feature type="coiled-coil region" evidence="3">
    <location>
        <begin position="421"/>
        <end position="448"/>
    </location>
</feature>
<reference evidence="6" key="1">
    <citation type="submission" date="2021-01" db="EMBL/GenBank/DDBJ databases">
        <authorList>
            <person name="Corre E."/>
            <person name="Pelletier E."/>
            <person name="Niang G."/>
            <person name="Scheremetjew M."/>
            <person name="Finn R."/>
            <person name="Kale V."/>
            <person name="Holt S."/>
            <person name="Cochrane G."/>
            <person name="Meng A."/>
            <person name="Brown T."/>
            <person name="Cohen L."/>
        </authorList>
    </citation>
    <scope>NUCLEOTIDE SEQUENCE</scope>
    <source>
        <strain evidence="6">CCMP2084</strain>
    </source>
</reference>
<gene>
    <name evidence="6" type="ORF">ASEP1449_LOCUS15175</name>
</gene>
<evidence type="ECO:0000256" key="3">
    <source>
        <dbReference type="SAM" id="Coils"/>
    </source>
</evidence>
<dbReference type="SUPFAM" id="SSF46565">
    <property type="entry name" value="Chaperone J-domain"/>
    <property type="match status" value="1"/>
</dbReference>
<keyword evidence="1" id="KW-0677">Repeat</keyword>
<name>A0A7S2UNW7_9STRA</name>
<dbReference type="InterPro" id="IPR019734">
    <property type="entry name" value="TPR_rpt"/>
</dbReference>
<protein>
    <recommendedName>
        <fullName evidence="5">J domain-containing protein</fullName>
    </recommendedName>
</protein>
<dbReference type="SUPFAM" id="SSF48452">
    <property type="entry name" value="TPR-like"/>
    <property type="match status" value="3"/>
</dbReference>
<dbReference type="InterPro" id="IPR001623">
    <property type="entry name" value="DnaJ_domain"/>
</dbReference>
<dbReference type="Gene3D" id="1.10.287.110">
    <property type="entry name" value="DnaJ domain"/>
    <property type="match status" value="1"/>
</dbReference>
<dbReference type="PANTHER" id="PTHR45188">
    <property type="entry name" value="DNAJ PROTEIN P58IPK HOMOLOG"/>
    <property type="match status" value="1"/>
</dbReference>
<dbReference type="SMART" id="SM00271">
    <property type="entry name" value="DnaJ"/>
    <property type="match status" value="1"/>
</dbReference>
<evidence type="ECO:0000259" key="5">
    <source>
        <dbReference type="PROSITE" id="PS50076"/>
    </source>
</evidence>
<organism evidence="6">
    <name type="scientific">Attheya septentrionalis</name>
    <dbReference type="NCBI Taxonomy" id="420275"/>
    <lineage>
        <taxon>Eukaryota</taxon>
        <taxon>Sar</taxon>
        <taxon>Stramenopiles</taxon>
        <taxon>Ochrophyta</taxon>
        <taxon>Bacillariophyta</taxon>
        <taxon>Coscinodiscophyceae</taxon>
        <taxon>Chaetocerotophycidae</taxon>
        <taxon>Chaetocerotales</taxon>
        <taxon>Attheyaceae</taxon>
        <taxon>Attheya</taxon>
    </lineage>
</organism>
<evidence type="ECO:0000256" key="2">
    <source>
        <dbReference type="ARBA" id="ARBA00022803"/>
    </source>
</evidence>
<dbReference type="SMART" id="SM00028">
    <property type="entry name" value="TPR"/>
    <property type="match status" value="7"/>
</dbReference>
<dbReference type="InterPro" id="IPR018253">
    <property type="entry name" value="DnaJ_domain_CS"/>
</dbReference>
<dbReference type="InterPro" id="IPR011990">
    <property type="entry name" value="TPR-like_helical_dom_sf"/>
</dbReference>
<feature type="region of interest" description="Disordered" evidence="4">
    <location>
        <begin position="1"/>
        <end position="52"/>
    </location>
</feature>
<feature type="compositionally biased region" description="Basic and acidic residues" evidence="4">
    <location>
        <begin position="34"/>
        <end position="52"/>
    </location>
</feature>
<evidence type="ECO:0000256" key="4">
    <source>
        <dbReference type="SAM" id="MobiDB-lite"/>
    </source>
</evidence>
<dbReference type="InterPro" id="IPR036869">
    <property type="entry name" value="J_dom_sf"/>
</dbReference>
<keyword evidence="3" id="KW-0175">Coiled coil</keyword>
<dbReference type="PROSITE" id="PS50076">
    <property type="entry name" value="DNAJ_2"/>
    <property type="match status" value="1"/>
</dbReference>
<proteinExistence type="predicted"/>
<evidence type="ECO:0000313" key="6">
    <source>
        <dbReference type="EMBL" id="CAD9823341.1"/>
    </source>
</evidence>
<feature type="compositionally biased region" description="Acidic residues" evidence="4">
    <location>
        <begin position="1"/>
        <end position="33"/>
    </location>
</feature>
<feature type="region of interest" description="Disordered" evidence="4">
    <location>
        <begin position="517"/>
        <end position="543"/>
    </location>
</feature>
<sequence length="574" mass="64723">MSEEDHYDEENESVDEEDESMDEEDEDEESDEELLTHAEHKEQGNQSYKSKDYRGAMGHYTLAIETARNDLDHVSQEEASELRPLLASYYNNRAASFTMISKHAEGIEDCDAALELDPKNAKASIRKAKLQQSTGDLDGALHTYSLMLRFDANDAKAIQERVSIQTLQKRVQLVNELLEKTRGLPLTPNREGRQALAQIELVLAACPSWSDALTLKVEALLNNKGRTSEAYALTTKLMRESSNQQQTTKYQWLLLLRATCLFNMAQLDDCLKHIRQVMVGDPDHKVAFKMLKFVRSLTKKKEEADKAYKERRYPDAVESYTQALELCNTTGESSPTLTGAPRYDVSNYKAKLFFNRASTNANLRNHKEVVEDCTEALTLDDEYTKALLRRATSLLLMGEEPDCAKAIRDFERALELLPDVSEADEAKIRDTKKKLQQAQVQHKQSKQKDFYKLLGVARDATDGEVKKGYRKLALKWHPDRHASSTEEEKAKAEHTFRDINLAYEVLSDPVKKQRYDNGVDEQDLDNPHADHHHHGGHGGMGGGGIDPDVLFQVFMQQQGGGGGRRGGGGGFHFG</sequence>
<evidence type="ECO:0000256" key="1">
    <source>
        <dbReference type="ARBA" id="ARBA00022737"/>
    </source>
</evidence>
<dbReference type="PANTHER" id="PTHR45188:SF2">
    <property type="entry name" value="DNAJ HOMOLOG SUBFAMILY C MEMBER 7"/>
    <property type="match status" value="1"/>
</dbReference>
<dbReference type="EMBL" id="HBHQ01022435">
    <property type="protein sequence ID" value="CAD9823341.1"/>
    <property type="molecule type" value="Transcribed_RNA"/>
</dbReference>
<dbReference type="Pfam" id="PF00226">
    <property type="entry name" value="DnaJ"/>
    <property type="match status" value="1"/>
</dbReference>
<dbReference type="PROSITE" id="PS00636">
    <property type="entry name" value="DNAJ_1"/>
    <property type="match status" value="1"/>
</dbReference>
<accession>A0A7S2UNW7</accession>
<dbReference type="PRINTS" id="PR00625">
    <property type="entry name" value="JDOMAIN"/>
</dbReference>
<dbReference type="CDD" id="cd06257">
    <property type="entry name" value="DnaJ"/>
    <property type="match status" value="1"/>
</dbReference>
<dbReference type="Gene3D" id="1.25.40.10">
    <property type="entry name" value="Tetratricopeptide repeat domain"/>
    <property type="match status" value="1"/>
</dbReference>
<dbReference type="AlphaFoldDB" id="A0A7S2UNW7"/>
<keyword evidence="2" id="KW-0802">TPR repeat</keyword>